<proteinExistence type="predicted"/>
<evidence type="ECO:0000313" key="3">
    <source>
        <dbReference type="WBParaSite" id="ASIM_0000818701-mRNA-1"/>
    </source>
</evidence>
<name>A0A0M3JKL3_ANISI</name>
<evidence type="ECO:0000313" key="1">
    <source>
        <dbReference type="EMBL" id="VDK30423.1"/>
    </source>
</evidence>
<reference evidence="3" key="1">
    <citation type="submission" date="2017-02" db="UniProtKB">
        <authorList>
            <consortium name="WormBaseParasite"/>
        </authorList>
    </citation>
    <scope>IDENTIFICATION</scope>
</reference>
<accession>A0A0M3JKL3</accession>
<dbReference type="Proteomes" id="UP000267096">
    <property type="component" value="Unassembled WGS sequence"/>
</dbReference>
<dbReference type="EMBL" id="UYRR01020294">
    <property type="protein sequence ID" value="VDK30423.1"/>
    <property type="molecule type" value="Genomic_DNA"/>
</dbReference>
<dbReference type="WBParaSite" id="ASIM_0000818701-mRNA-1">
    <property type="protein sequence ID" value="ASIM_0000818701-mRNA-1"/>
    <property type="gene ID" value="ASIM_0000818701"/>
</dbReference>
<reference evidence="1 2" key="2">
    <citation type="submission" date="2018-11" db="EMBL/GenBank/DDBJ databases">
        <authorList>
            <consortium name="Pathogen Informatics"/>
        </authorList>
    </citation>
    <scope>NUCLEOTIDE SEQUENCE [LARGE SCALE GENOMIC DNA]</scope>
</reference>
<dbReference type="OrthoDB" id="5823177at2759"/>
<gene>
    <name evidence="1" type="ORF">ASIM_LOCUS7944</name>
</gene>
<evidence type="ECO:0000313" key="2">
    <source>
        <dbReference type="Proteomes" id="UP000267096"/>
    </source>
</evidence>
<protein>
    <submittedName>
        <fullName evidence="3">Integrase</fullName>
    </submittedName>
</protein>
<organism evidence="3">
    <name type="scientific">Anisakis simplex</name>
    <name type="common">Herring worm</name>
    <dbReference type="NCBI Taxonomy" id="6269"/>
    <lineage>
        <taxon>Eukaryota</taxon>
        <taxon>Metazoa</taxon>
        <taxon>Ecdysozoa</taxon>
        <taxon>Nematoda</taxon>
        <taxon>Chromadorea</taxon>
        <taxon>Rhabditida</taxon>
        <taxon>Spirurina</taxon>
        <taxon>Ascaridomorpha</taxon>
        <taxon>Ascaridoidea</taxon>
        <taxon>Anisakidae</taxon>
        <taxon>Anisakis</taxon>
        <taxon>Anisakis simplex complex</taxon>
    </lineage>
</organism>
<dbReference type="AlphaFoldDB" id="A0A0M3JKL3"/>
<keyword evidence="2" id="KW-1185">Reference proteome</keyword>
<sequence>MMRQYIKPLPTTIPKPMTLRTTGRYGKPVMTEEWKEYALSIFPVKPSQHWDIRREDYDLLIPDPELHEAAKDPTGKAKNTLIRSIYDWFRVRHRIAQLKVVLSECDITMDNEELRAAYIEKMKEKKWPIYDRKLKNCEVRAARAQVFESYLDGTASQC</sequence>